<evidence type="ECO:0000256" key="5">
    <source>
        <dbReference type="PIRSR" id="PIRSR004846-1"/>
    </source>
</evidence>
<dbReference type="AlphaFoldDB" id="A0A917PAL4"/>
<dbReference type="FunFam" id="3.40.190.10:FF:000035">
    <property type="entry name" value="Molybdate ABC transporter substrate-binding protein"/>
    <property type="match status" value="1"/>
</dbReference>
<feature type="binding site" evidence="5">
    <location>
        <position position="29"/>
    </location>
    <ligand>
        <name>molybdate</name>
        <dbReference type="ChEBI" id="CHEBI:36264"/>
    </ligand>
</feature>
<dbReference type="SUPFAM" id="SSF53850">
    <property type="entry name" value="Periplasmic binding protein-like II"/>
    <property type="match status" value="1"/>
</dbReference>
<accession>A0A917PAL4</accession>
<reference evidence="7" key="2">
    <citation type="submission" date="2020-09" db="EMBL/GenBank/DDBJ databases">
        <authorList>
            <person name="Sun Q."/>
            <person name="Ohkuma M."/>
        </authorList>
    </citation>
    <scope>NUCLEOTIDE SEQUENCE</scope>
    <source>
        <strain evidence="7">JCM 14371</strain>
    </source>
</reference>
<dbReference type="PANTHER" id="PTHR30632">
    <property type="entry name" value="MOLYBDATE-BINDING PERIPLASMIC PROTEIN"/>
    <property type="match status" value="1"/>
</dbReference>
<evidence type="ECO:0000313" key="7">
    <source>
        <dbReference type="EMBL" id="GGJ68712.1"/>
    </source>
</evidence>
<gene>
    <name evidence="7" type="ORF">GCM10008939_11480</name>
</gene>
<dbReference type="Gene3D" id="3.40.190.10">
    <property type="entry name" value="Periplasmic binding protein-like II"/>
    <property type="match status" value="2"/>
</dbReference>
<feature type="binding site" evidence="5">
    <location>
        <position position="56"/>
    </location>
    <ligand>
        <name>molybdate</name>
        <dbReference type="ChEBI" id="CHEBI:36264"/>
    </ligand>
</feature>
<feature type="signal peptide" evidence="6">
    <location>
        <begin position="1"/>
        <end position="19"/>
    </location>
</feature>
<evidence type="ECO:0000256" key="1">
    <source>
        <dbReference type="ARBA" id="ARBA00009175"/>
    </source>
</evidence>
<evidence type="ECO:0000256" key="2">
    <source>
        <dbReference type="ARBA" id="ARBA00022505"/>
    </source>
</evidence>
<organism evidence="7 8">
    <name type="scientific">Deinococcus aquiradiocola</name>
    <dbReference type="NCBI Taxonomy" id="393059"/>
    <lineage>
        <taxon>Bacteria</taxon>
        <taxon>Thermotogati</taxon>
        <taxon>Deinococcota</taxon>
        <taxon>Deinococci</taxon>
        <taxon>Deinococcales</taxon>
        <taxon>Deinococcaceae</taxon>
        <taxon>Deinococcus</taxon>
    </lineage>
</organism>
<comment type="caution">
    <text evidence="7">The sequence shown here is derived from an EMBL/GenBank/DDBJ whole genome shotgun (WGS) entry which is preliminary data.</text>
</comment>
<evidence type="ECO:0000313" key="8">
    <source>
        <dbReference type="Proteomes" id="UP000635726"/>
    </source>
</evidence>
<dbReference type="GO" id="GO:0046872">
    <property type="term" value="F:metal ion binding"/>
    <property type="evidence" value="ECO:0007669"/>
    <property type="project" value="UniProtKB-KW"/>
</dbReference>
<dbReference type="GO" id="GO:1901359">
    <property type="term" value="F:tungstate binding"/>
    <property type="evidence" value="ECO:0007669"/>
    <property type="project" value="UniProtKB-ARBA"/>
</dbReference>
<keyword evidence="4 6" id="KW-0732">Signal</keyword>
<keyword evidence="8" id="KW-1185">Reference proteome</keyword>
<dbReference type="PIRSF" id="PIRSF004846">
    <property type="entry name" value="ModA"/>
    <property type="match status" value="1"/>
</dbReference>
<feature type="binding site" evidence="5">
    <location>
        <position position="169"/>
    </location>
    <ligand>
        <name>molybdate</name>
        <dbReference type="ChEBI" id="CHEBI:36264"/>
    </ligand>
</feature>
<dbReference type="RefSeq" id="WP_188961333.1">
    <property type="nucleotide sequence ID" value="NZ_BMOE01000003.1"/>
</dbReference>
<feature type="chain" id="PRO_5036698521" evidence="6">
    <location>
        <begin position="20"/>
        <end position="253"/>
    </location>
</feature>
<protein>
    <submittedName>
        <fullName evidence="7">Molybdate ABC transporter substrate-binding protein</fullName>
    </submittedName>
</protein>
<dbReference type="Proteomes" id="UP000635726">
    <property type="component" value="Unassembled WGS sequence"/>
</dbReference>
<dbReference type="NCBIfam" id="TIGR01256">
    <property type="entry name" value="modA"/>
    <property type="match status" value="1"/>
</dbReference>
<dbReference type="GO" id="GO:0015689">
    <property type="term" value="P:molybdate ion transport"/>
    <property type="evidence" value="ECO:0007669"/>
    <property type="project" value="InterPro"/>
</dbReference>
<comment type="similarity">
    <text evidence="1">Belongs to the bacterial solute-binding protein ModA family.</text>
</comment>
<dbReference type="InterPro" id="IPR050682">
    <property type="entry name" value="ModA/WtpA"/>
</dbReference>
<feature type="binding site" evidence="5">
    <location>
        <position position="187"/>
    </location>
    <ligand>
        <name>molybdate</name>
        <dbReference type="ChEBI" id="CHEBI:36264"/>
    </ligand>
</feature>
<evidence type="ECO:0000256" key="3">
    <source>
        <dbReference type="ARBA" id="ARBA00022723"/>
    </source>
</evidence>
<evidence type="ECO:0000256" key="4">
    <source>
        <dbReference type="ARBA" id="ARBA00022729"/>
    </source>
</evidence>
<dbReference type="Pfam" id="PF13531">
    <property type="entry name" value="SBP_bac_11"/>
    <property type="match status" value="1"/>
</dbReference>
<dbReference type="InterPro" id="IPR005950">
    <property type="entry name" value="ModA"/>
</dbReference>
<reference evidence="7" key="1">
    <citation type="journal article" date="2014" name="Int. J. Syst. Evol. Microbiol.">
        <title>Complete genome sequence of Corynebacterium casei LMG S-19264T (=DSM 44701T), isolated from a smear-ripened cheese.</title>
        <authorList>
            <consortium name="US DOE Joint Genome Institute (JGI-PGF)"/>
            <person name="Walter F."/>
            <person name="Albersmeier A."/>
            <person name="Kalinowski J."/>
            <person name="Ruckert C."/>
        </authorList>
    </citation>
    <scope>NUCLEOTIDE SEQUENCE</scope>
    <source>
        <strain evidence="7">JCM 14371</strain>
    </source>
</reference>
<name>A0A917PAL4_9DEIO</name>
<evidence type="ECO:0000256" key="6">
    <source>
        <dbReference type="SAM" id="SignalP"/>
    </source>
</evidence>
<dbReference type="PANTHER" id="PTHR30632:SF0">
    <property type="entry name" value="SULFATE-BINDING PROTEIN"/>
    <property type="match status" value="1"/>
</dbReference>
<keyword evidence="2 5" id="KW-0500">Molybdenum</keyword>
<dbReference type="GO" id="GO:0030973">
    <property type="term" value="F:molybdate ion binding"/>
    <property type="evidence" value="ECO:0007669"/>
    <property type="project" value="TreeGrafter"/>
</dbReference>
<dbReference type="CDD" id="cd13538">
    <property type="entry name" value="PBP2_ModA_like_1"/>
    <property type="match status" value="1"/>
</dbReference>
<dbReference type="EMBL" id="BMOE01000003">
    <property type="protein sequence ID" value="GGJ68712.1"/>
    <property type="molecule type" value="Genomic_DNA"/>
</dbReference>
<proteinExistence type="inferred from homology"/>
<sequence>MLKSLTLTALLLATGSASAANLTVYAAASLTDAFTELGKAFDAQSGHRTTFSFAGSQALRTQLENGAKADVYASANDAQYTPLVTRGLVAPGQAFVRNKLTLIVPKSNASLRTLNDLTKPGLKLVLADRTVPVGDYTRRMLTAIDRSGTYGRDFSARVLKNVVSEETNVRQVALKVQLGEADAAVVYATDVTPTLKPLVRAIALPTRFNQNASYPIGVLKGTASPEAAQAFVTYVQSPAGQKILRKWGFLSLQ</sequence>
<keyword evidence="3 5" id="KW-0479">Metal-binding</keyword>